<dbReference type="GO" id="GO:0016763">
    <property type="term" value="F:pentosyltransferase activity"/>
    <property type="evidence" value="ECO:0007669"/>
    <property type="project" value="UniProtKB-ARBA"/>
</dbReference>
<comment type="pathway">
    <text evidence="2">Glycan metabolism.</text>
</comment>
<evidence type="ECO:0000259" key="7">
    <source>
        <dbReference type="Pfam" id="PF04577"/>
    </source>
</evidence>
<dbReference type="Gramene" id="ONK69201">
    <property type="protein sequence ID" value="ONK69201"/>
    <property type="gene ID" value="A4U43_C05F20400"/>
</dbReference>
<dbReference type="Proteomes" id="UP000243459">
    <property type="component" value="Chromosome 5"/>
</dbReference>
<evidence type="ECO:0000313" key="9">
    <source>
        <dbReference type="Proteomes" id="UP000243459"/>
    </source>
</evidence>
<dbReference type="InterPro" id="IPR049625">
    <property type="entry name" value="Glyco_transf_61_cat"/>
</dbReference>
<keyword evidence="9" id="KW-1185">Reference proteome</keyword>
<dbReference type="PANTHER" id="PTHR20961:SF102">
    <property type="entry name" value="OS05G0391600 PROTEIN"/>
    <property type="match status" value="1"/>
</dbReference>
<feature type="transmembrane region" description="Helical" evidence="6">
    <location>
        <begin position="52"/>
        <end position="73"/>
    </location>
</feature>
<evidence type="ECO:0000256" key="5">
    <source>
        <dbReference type="ARBA" id="ARBA00023180"/>
    </source>
</evidence>
<comment type="subcellular location">
    <subcellularLocation>
        <location evidence="1">Golgi apparatus membrane</location>
        <topology evidence="1">Single-pass type II membrane protein</topology>
    </subcellularLocation>
</comment>
<evidence type="ECO:0000256" key="2">
    <source>
        <dbReference type="ARBA" id="ARBA00004881"/>
    </source>
</evidence>
<protein>
    <recommendedName>
        <fullName evidence="7">Glycosyltransferase 61 catalytic domain-containing protein</fullName>
    </recommendedName>
</protein>
<dbReference type="InterPro" id="IPR007657">
    <property type="entry name" value="Glycosyltransferase_61"/>
</dbReference>
<dbReference type="GO" id="GO:0000139">
    <property type="term" value="C:Golgi membrane"/>
    <property type="evidence" value="ECO:0007669"/>
    <property type="project" value="UniProtKB-SubCell"/>
</dbReference>
<keyword evidence="5" id="KW-0325">Glycoprotein</keyword>
<accession>A0A5P1EXG4</accession>
<evidence type="ECO:0000256" key="1">
    <source>
        <dbReference type="ARBA" id="ARBA00004323"/>
    </source>
</evidence>
<reference evidence="9" key="1">
    <citation type="journal article" date="2017" name="Nat. Commun.">
        <title>The asparagus genome sheds light on the origin and evolution of a young Y chromosome.</title>
        <authorList>
            <person name="Harkess A."/>
            <person name="Zhou J."/>
            <person name="Xu C."/>
            <person name="Bowers J.E."/>
            <person name="Van der Hulst R."/>
            <person name="Ayyampalayam S."/>
            <person name="Mercati F."/>
            <person name="Riccardi P."/>
            <person name="McKain M.R."/>
            <person name="Kakrana A."/>
            <person name="Tang H."/>
            <person name="Ray J."/>
            <person name="Groenendijk J."/>
            <person name="Arikit S."/>
            <person name="Mathioni S.M."/>
            <person name="Nakano M."/>
            <person name="Shan H."/>
            <person name="Telgmann-Rauber A."/>
            <person name="Kanno A."/>
            <person name="Yue Z."/>
            <person name="Chen H."/>
            <person name="Li W."/>
            <person name="Chen Y."/>
            <person name="Xu X."/>
            <person name="Zhang Y."/>
            <person name="Luo S."/>
            <person name="Chen H."/>
            <person name="Gao J."/>
            <person name="Mao Z."/>
            <person name="Pires J.C."/>
            <person name="Luo M."/>
            <person name="Kudrna D."/>
            <person name="Wing R.A."/>
            <person name="Meyers B.C."/>
            <person name="Yi K."/>
            <person name="Kong H."/>
            <person name="Lavrijsen P."/>
            <person name="Sunseri F."/>
            <person name="Falavigna A."/>
            <person name="Ye Y."/>
            <person name="Leebens-Mack J.H."/>
            <person name="Chen G."/>
        </authorList>
    </citation>
    <scope>NUCLEOTIDE SEQUENCE [LARGE SCALE GENOMIC DNA]</scope>
    <source>
        <strain evidence="9">cv. DH0086</strain>
    </source>
</reference>
<keyword evidence="6" id="KW-1133">Transmembrane helix</keyword>
<dbReference type="OrthoDB" id="529273at2759"/>
<name>A0A5P1EXG4_ASPOF</name>
<dbReference type="Pfam" id="PF04577">
    <property type="entry name" value="Glyco_transf_61"/>
    <property type="match status" value="1"/>
</dbReference>
<dbReference type="PANTHER" id="PTHR20961">
    <property type="entry name" value="GLYCOSYLTRANSFERASE"/>
    <property type="match status" value="1"/>
</dbReference>
<evidence type="ECO:0000256" key="6">
    <source>
        <dbReference type="SAM" id="Phobius"/>
    </source>
</evidence>
<evidence type="ECO:0000256" key="3">
    <source>
        <dbReference type="ARBA" id="ARBA00022676"/>
    </source>
</evidence>
<dbReference type="AlphaFoldDB" id="A0A5P1EXG4"/>
<keyword evidence="3" id="KW-0328">Glycosyltransferase</keyword>
<organism evidence="8 9">
    <name type="scientific">Asparagus officinalis</name>
    <name type="common">Garden asparagus</name>
    <dbReference type="NCBI Taxonomy" id="4686"/>
    <lineage>
        <taxon>Eukaryota</taxon>
        <taxon>Viridiplantae</taxon>
        <taxon>Streptophyta</taxon>
        <taxon>Embryophyta</taxon>
        <taxon>Tracheophyta</taxon>
        <taxon>Spermatophyta</taxon>
        <taxon>Magnoliopsida</taxon>
        <taxon>Liliopsida</taxon>
        <taxon>Asparagales</taxon>
        <taxon>Asparagaceae</taxon>
        <taxon>Asparagoideae</taxon>
        <taxon>Asparagus</taxon>
    </lineage>
</organism>
<evidence type="ECO:0000256" key="4">
    <source>
        <dbReference type="ARBA" id="ARBA00022679"/>
    </source>
</evidence>
<dbReference type="OMA" id="VLEYHSW"/>
<keyword evidence="4" id="KW-0808">Transferase</keyword>
<gene>
    <name evidence="8" type="ORF">A4U43_C05F20400</name>
</gene>
<keyword evidence="6" id="KW-0812">Transmembrane</keyword>
<sequence length="524" mass="59903">MPLQEIKTLSPLFFFFWFYLLIERNKEMAHHSSKLKSLPLSQFEIQPRKYILFRYCLLLLLMLSAATSVLKLATSSASRSPLVQKVDDTPFSETSKDKEFLRTHVSSPENHLQAREEGRISPSSCSNLIDGITTSSTANDQGILCCDRSHQRTDVCYMKGDIRTDAQSSSILLHSTKDGNINDEKIRPYTRKWETEVMNTVDEITLHPTPITNESKCDINHSVPAIVFSTGGYTGNVYHEFNDGLIPLYITAERFKGEVVFVVLEYHSWWKTKYGSVVKKLSNYKMVDFSSDRRVHCFSEMMVGLKIHGELTIDPTLMHGGKGIQDFQSLLHQGFSSHQPIQLQPQKPRPKLAIFIRNKSRVLQNLKVIVKICEKIGFDVQILNPKRITPLSEIYTVLNSSDAMLAVHGAAMTHFLFMRPGSVLIQIVPLGLDWAAEAYYGEPAKKLGLNYNVYKLNPAESSLYKQYDRRSLVIRDPESITSKGWSETKRIYLEQQNVRVNLRKFSRLIAKVHYDIVHRLHAQS</sequence>
<dbReference type="EMBL" id="CM007385">
    <property type="protein sequence ID" value="ONK69201.1"/>
    <property type="molecule type" value="Genomic_DNA"/>
</dbReference>
<keyword evidence="6" id="KW-0472">Membrane</keyword>
<feature type="domain" description="Glycosyltransferase 61 catalytic" evidence="7">
    <location>
        <begin position="320"/>
        <end position="425"/>
    </location>
</feature>
<proteinExistence type="predicted"/>
<evidence type="ECO:0000313" key="8">
    <source>
        <dbReference type="EMBL" id="ONK69201.1"/>
    </source>
</evidence>